<feature type="transmembrane region" description="Helical" evidence="2">
    <location>
        <begin position="466"/>
        <end position="487"/>
    </location>
</feature>
<protein>
    <recommendedName>
        <fullName evidence="5">DUF2157 domain-containing protein</fullName>
    </recommendedName>
</protein>
<feature type="compositionally biased region" description="Basic and acidic residues" evidence="1">
    <location>
        <begin position="56"/>
        <end position="65"/>
    </location>
</feature>
<feature type="transmembrane region" description="Helical" evidence="2">
    <location>
        <begin position="791"/>
        <end position="808"/>
    </location>
</feature>
<feature type="region of interest" description="Disordered" evidence="1">
    <location>
        <begin position="56"/>
        <end position="80"/>
    </location>
</feature>
<evidence type="ECO:0008006" key="5">
    <source>
        <dbReference type="Google" id="ProtNLM"/>
    </source>
</evidence>
<comment type="caution">
    <text evidence="3">The sequence shown here is derived from an EMBL/GenBank/DDBJ whole genome shotgun (WGS) entry which is preliminary data.</text>
</comment>
<feature type="transmembrane region" description="Helical" evidence="2">
    <location>
        <begin position="437"/>
        <end position="454"/>
    </location>
</feature>
<reference evidence="3" key="1">
    <citation type="submission" date="2020-08" db="EMBL/GenBank/DDBJ databases">
        <title>Genome public.</title>
        <authorList>
            <person name="Liu C."/>
            <person name="Sun Q."/>
        </authorList>
    </citation>
    <scope>NUCLEOTIDE SEQUENCE</scope>
    <source>
        <strain evidence="3">BX22</strain>
    </source>
</reference>
<sequence length="1151" mass="130691">MTQLSPDEKREIVREELHQLVKARYINMNVAAKIVHAHSKYYQNISRVNQIRQETVKQEQSKKEPAVTITPQPTSLAPKKEAVQTKPIRKEKKTLSDKQVRDRNITWGLNLGVILLLLGGLVLATSTWDTLGAWAKTGLISTVAILFYGLAGLTSRILRITKTAFAFLVLGSLFLPIIVVSVGYFELFGSYFSFYGEGKFLFGAIGTLFILPIYAYFALKRSSRLFVWFSYIAISVFAGLLLAALNVPVDVFYLGIMLYNATLIVGYRLLKEKKRLKPFIMEFIPFIQANLILSTLLMLMFYDQAWMYSFNLLLTAVIYFSMIFVTKHQSYHFVFTAMVIYGAYQLVENSILAGVGEIAYALLGVFFIVLPKLMKDAGSLQKVFQVTSVVVSALAFIYITFEGLMISAGEGSLVLFIAYVIIALHFAYLASLVTNKLFHYLSPIFLVSALYQHTLLGQEWIGYESIILPGFILAYLLYMMGGCLVNVSLWQPMKNSTRDVSSIAMIFCLFASYVMFESLELSIMLFFIAVLAVVMNKYEKRTHLVQMAPWLHGVALGLAVTVLYSYVAQQDAPYFEDAFLTMGIVLGSIVVLAGSYSWKTINQKKFAESSFYLAQIFYGIGMLGSLTLEPVTSALITLGGIAMAYLLYRKTSWTAIPYVLASISLLFYFYLLNVIHERIATTPEVFEWFEFLLGTLLLLGVGFIIGKKDSLLQRAFHWVGQIYLPLALILTSIFNGVDALWAFLLATAIYGITVKLVKKEWQRKTFFYAGWTTFWISLQLAFSKWDWNLEYVYTYFIVSLLLFVGWMIGDSEWKKRIAYYFIPFSSIGIFGFVMSYSHDAISFGITLLYGALVMYVLHGMRWDILTILPLLLLYVGTINFGNTPEMLAYKPYIYASFAVVGLIVGRIIYQTLYQLETKQFKLDWYTLIGFLACLNVYQFSIFTDQLAFKLLPGVLIVTGLLLNRNRVADISATWITFAAFVFALQPYYALLGHIEIAPLFEREFYVLPWILVVIVLRKYVLKEKKELASYIQWAVLVIVALLLVQDGLASNTIYDALIIGALSLASLIAGMIYQIKSFFFVGAGVLLFNVLMQTRPYWGNLPWWGYLLIAGSILIAIASYNEWQKKKSSEGKKTLVTKFKKHVIERMKKWD</sequence>
<feature type="transmembrane region" description="Helical" evidence="2">
    <location>
        <begin position="308"/>
        <end position="325"/>
    </location>
</feature>
<feature type="transmembrane region" description="Helical" evidence="2">
    <location>
        <begin position="864"/>
        <end position="880"/>
    </location>
</feature>
<name>A0A923L4W8_9BACI</name>
<keyword evidence="2" id="KW-1133">Transmembrane helix</keyword>
<feature type="transmembrane region" description="Helical" evidence="2">
    <location>
        <begin position="655"/>
        <end position="676"/>
    </location>
</feature>
<feature type="transmembrane region" description="Helical" evidence="2">
    <location>
        <begin position="413"/>
        <end position="430"/>
    </location>
</feature>
<feature type="transmembrane region" description="Helical" evidence="2">
    <location>
        <begin position="817"/>
        <end position="834"/>
    </location>
</feature>
<keyword evidence="2" id="KW-0472">Membrane</keyword>
<feature type="transmembrane region" description="Helical" evidence="2">
    <location>
        <begin position="226"/>
        <end position="245"/>
    </location>
</feature>
<feature type="transmembrane region" description="Helical" evidence="2">
    <location>
        <begin position="200"/>
        <end position="219"/>
    </location>
</feature>
<dbReference type="Proteomes" id="UP000637359">
    <property type="component" value="Unassembled WGS sequence"/>
</dbReference>
<feature type="transmembrane region" description="Helical" evidence="2">
    <location>
        <begin position="766"/>
        <end position="785"/>
    </location>
</feature>
<feature type="transmembrane region" description="Helical" evidence="2">
    <location>
        <begin position="579"/>
        <end position="598"/>
    </location>
</feature>
<keyword evidence="2" id="KW-0812">Transmembrane</keyword>
<feature type="transmembrane region" description="Helical" evidence="2">
    <location>
        <begin position="715"/>
        <end position="734"/>
    </location>
</feature>
<feature type="transmembrane region" description="Helical" evidence="2">
    <location>
        <begin position="550"/>
        <end position="567"/>
    </location>
</feature>
<feature type="transmembrane region" description="Helical" evidence="2">
    <location>
        <begin position="165"/>
        <end position="185"/>
    </location>
</feature>
<feature type="transmembrane region" description="Helical" evidence="2">
    <location>
        <begin position="134"/>
        <end position="153"/>
    </location>
</feature>
<gene>
    <name evidence="3" type="ORF">H8S33_06755</name>
</gene>
<evidence type="ECO:0000313" key="4">
    <source>
        <dbReference type="Proteomes" id="UP000637359"/>
    </source>
</evidence>
<feature type="transmembrane region" description="Helical" evidence="2">
    <location>
        <begin position="1056"/>
        <end position="1073"/>
    </location>
</feature>
<feature type="transmembrane region" description="Helical" evidence="2">
    <location>
        <begin position="383"/>
        <end position="401"/>
    </location>
</feature>
<keyword evidence="4" id="KW-1185">Reference proteome</keyword>
<feature type="transmembrane region" description="Helical" evidence="2">
    <location>
        <begin position="892"/>
        <end position="912"/>
    </location>
</feature>
<feature type="transmembrane region" description="Helical" evidence="2">
    <location>
        <begin position="1104"/>
        <end position="1123"/>
    </location>
</feature>
<feature type="transmembrane region" description="Helical" evidence="2">
    <location>
        <begin position="1078"/>
        <end position="1098"/>
    </location>
</feature>
<feature type="transmembrane region" description="Helical" evidence="2">
    <location>
        <begin position="688"/>
        <end position="706"/>
    </location>
</feature>
<dbReference type="AlphaFoldDB" id="A0A923L4W8"/>
<feature type="transmembrane region" description="Helical" evidence="2">
    <location>
        <begin position="1004"/>
        <end position="1020"/>
    </location>
</feature>
<feature type="transmembrane region" description="Helical" evidence="2">
    <location>
        <begin position="924"/>
        <end position="940"/>
    </location>
</feature>
<evidence type="ECO:0000313" key="3">
    <source>
        <dbReference type="EMBL" id="MBC5636522.1"/>
    </source>
</evidence>
<organism evidence="3 4">
    <name type="scientific">Ornithinibacillus hominis</name>
    <dbReference type="NCBI Taxonomy" id="2763055"/>
    <lineage>
        <taxon>Bacteria</taxon>
        <taxon>Bacillati</taxon>
        <taxon>Bacillota</taxon>
        <taxon>Bacilli</taxon>
        <taxon>Bacillales</taxon>
        <taxon>Bacillaceae</taxon>
        <taxon>Ornithinibacillus</taxon>
    </lineage>
</organism>
<feature type="transmembrane region" description="Helical" evidence="2">
    <location>
        <begin position="1027"/>
        <end position="1044"/>
    </location>
</feature>
<feature type="transmembrane region" description="Helical" evidence="2">
    <location>
        <begin position="946"/>
        <end position="962"/>
    </location>
</feature>
<feature type="transmembrane region" description="Helical" evidence="2">
    <location>
        <begin position="353"/>
        <end position="371"/>
    </location>
</feature>
<feature type="transmembrane region" description="Helical" evidence="2">
    <location>
        <begin position="251"/>
        <end position="270"/>
    </location>
</feature>
<feature type="transmembrane region" description="Helical" evidence="2">
    <location>
        <begin position="107"/>
        <end position="128"/>
    </location>
</feature>
<feature type="transmembrane region" description="Helical" evidence="2">
    <location>
        <begin position="330"/>
        <end position="347"/>
    </location>
</feature>
<dbReference type="EMBL" id="JACOOL010000004">
    <property type="protein sequence ID" value="MBC5636522.1"/>
    <property type="molecule type" value="Genomic_DNA"/>
</dbReference>
<proteinExistence type="predicted"/>
<feature type="transmembrane region" description="Helical" evidence="2">
    <location>
        <begin position="522"/>
        <end position="538"/>
    </location>
</feature>
<dbReference type="RefSeq" id="WP_186869232.1">
    <property type="nucleotide sequence ID" value="NZ_JACOOL010000004.1"/>
</dbReference>
<accession>A0A923L4W8</accession>
<evidence type="ECO:0000256" key="1">
    <source>
        <dbReference type="SAM" id="MobiDB-lite"/>
    </source>
</evidence>
<feature type="transmembrane region" description="Helical" evidence="2">
    <location>
        <begin position="499"/>
        <end position="516"/>
    </location>
</feature>
<feature type="transmembrane region" description="Helical" evidence="2">
    <location>
        <begin position="974"/>
        <end position="992"/>
    </location>
</feature>
<feature type="transmembrane region" description="Helical" evidence="2">
    <location>
        <begin position="282"/>
        <end position="302"/>
    </location>
</feature>
<feature type="transmembrane region" description="Helical" evidence="2">
    <location>
        <begin position="840"/>
        <end position="857"/>
    </location>
</feature>
<evidence type="ECO:0000256" key="2">
    <source>
        <dbReference type="SAM" id="Phobius"/>
    </source>
</evidence>